<sequence length="269" mass="28847">MTSAAPLIAFQHVSKSFDGGAIKAVDDVSLDTAEGEFLAVVGGSGSGKTTLMRLANRLIAPDSGNITIAGEDVAQVDPIELRRRIGYVFQSGGLFPHMSIADNIGITPKLLGTPPKEIAARVDELLDLVRLDRTQHRDRFPHELSGGQRQRVGVARALAAKPRIMLMDEPFGALDPLTRDALGDDYRALHRSLGLTTIMITHDMTEAILLADRIAVMRSGKLLAEGTPTELSESTDPYVGELLGTPRRQAERLQILQPKDGAAPQGGAT</sequence>
<dbReference type="GO" id="GO:0015697">
    <property type="term" value="P:quaternary ammonium group transport"/>
    <property type="evidence" value="ECO:0007669"/>
    <property type="project" value="UniProtKB-ARBA"/>
</dbReference>
<dbReference type="AlphaFoldDB" id="A0A163XCS4"/>
<comment type="function">
    <text evidence="5">Involved in beta-(1--&gt;2)glucan export. Transmembrane domains (TMD) form a pore in the inner membrane and the ATP-binding domain (NBD) is responsible for energy generation.</text>
</comment>
<organism evidence="8 9">
    <name type="scientific">Tardiphaga robiniae</name>
    <dbReference type="NCBI Taxonomy" id="943830"/>
    <lineage>
        <taxon>Bacteria</taxon>
        <taxon>Pseudomonadati</taxon>
        <taxon>Pseudomonadota</taxon>
        <taxon>Alphaproteobacteria</taxon>
        <taxon>Hyphomicrobiales</taxon>
        <taxon>Nitrobacteraceae</taxon>
        <taxon>Tardiphaga</taxon>
    </lineage>
</organism>
<evidence type="ECO:0000256" key="1">
    <source>
        <dbReference type="ARBA" id="ARBA00005417"/>
    </source>
</evidence>
<dbReference type="GO" id="GO:0005524">
    <property type="term" value="F:ATP binding"/>
    <property type="evidence" value="ECO:0007669"/>
    <property type="project" value="UniProtKB-KW"/>
</dbReference>
<feature type="region of interest" description="Disordered" evidence="6">
    <location>
        <begin position="249"/>
        <end position="269"/>
    </location>
</feature>
<comment type="similarity">
    <text evidence="1">Belongs to the ABC transporter superfamily.</text>
</comment>
<evidence type="ECO:0000313" key="8">
    <source>
        <dbReference type="EMBL" id="KZD20736.1"/>
    </source>
</evidence>
<dbReference type="FunFam" id="3.40.50.300:FF:000425">
    <property type="entry name" value="Probable ABC transporter, ATP-binding subunit"/>
    <property type="match status" value="1"/>
</dbReference>
<comment type="caution">
    <text evidence="8">The sequence shown here is derived from an EMBL/GenBank/DDBJ whole genome shotgun (WGS) entry which is preliminary data.</text>
</comment>
<dbReference type="InterPro" id="IPR003593">
    <property type="entry name" value="AAA+_ATPase"/>
</dbReference>
<keyword evidence="9" id="KW-1185">Reference proteome</keyword>
<evidence type="ECO:0000259" key="7">
    <source>
        <dbReference type="PROSITE" id="PS50893"/>
    </source>
</evidence>
<protein>
    <submittedName>
        <fullName evidence="8">ABC transporter ATP-binding protein</fullName>
    </submittedName>
</protein>
<dbReference type="PROSITE" id="PS50893">
    <property type="entry name" value="ABC_TRANSPORTER_2"/>
    <property type="match status" value="1"/>
</dbReference>
<dbReference type="GO" id="GO:0016887">
    <property type="term" value="F:ATP hydrolysis activity"/>
    <property type="evidence" value="ECO:0007669"/>
    <property type="project" value="InterPro"/>
</dbReference>
<evidence type="ECO:0000256" key="4">
    <source>
        <dbReference type="ARBA" id="ARBA00022840"/>
    </source>
</evidence>
<dbReference type="Proteomes" id="UP000076574">
    <property type="component" value="Unassembled WGS sequence"/>
</dbReference>
<dbReference type="STRING" id="943830.A4A58_18600"/>
<dbReference type="PANTHER" id="PTHR43117">
    <property type="entry name" value="OSMOPROTECTANT IMPORT ATP-BINDING PROTEIN OSMV"/>
    <property type="match status" value="1"/>
</dbReference>
<dbReference type="PANTHER" id="PTHR43117:SF4">
    <property type="entry name" value="OSMOPROTECTANT IMPORT ATP-BINDING PROTEIN OSMV"/>
    <property type="match status" value="1"/>
</dbReference>
<evidence type="ECO:0000313" key="9">
    <source>
        <dbReference type="Proteomes" id="UP000076574"/>
    </source>
</evidence>
<proteinExistence type="inferred from homology"/>
<evidence type="ECO:0000256" key="6">
    <source>
        <dbReference type="SAM" id="MobiDB-lite"/>
    </source>
</evidence>
<dbReference type="InterPro" id="IPR003439">
    <property type="entry name" value="ABC_transporter-like_ATP-bd"/>
</dbReference>
<dbReference type="OrthoDB" id="9802264at2"/>
<evidence type="ECO:0000256" key="3">
    <source>
        <dbReference type="ARBA" id="ARBA00022741"/>
    </source>
</evidence>
<dbReference type="Pfam" id="PF00005">
    <property type="entry name" value="ABC_tran"/>
    <property type="match status" value="1"/>
</dbReference>
<dbReference type="Gene3D" id="3.40.50.300">
    <property type="entry name" value="P-loop containing nucleotide triphosphate hydrolases"/>
    <property type="match status" value="1"/>
</dbReference>
<gene>
    <name evidence="8" type="ORF">A4A58_18600</name>
</gene>
<dbReference type="InterPro" id="IPR017871">
    <property type="entry name" value="ABC_transporter-like_CS"/>
</dbReference>
<keyword evidence="3" id="KW-0547">Nucleotide-binding</keyword>
<dbReference type="PROSITE" id="PS00211">
    <property type="entry name" value="ABC_TRANSPORTER_1"/>
    <property type="match status" value="1"/>
</dbReference>
<dbReference type="SUPFAM" id="SSF52540">
    <property type="entry name" value="P-loop containing nucleoside triphosphate hydrolases"/>
    <property type="match status" value="1"/>
</dbReference>
<name>A0A163XCS4_9BRAD</name>
<feature type="domain" description="ABC transporter" evidence="7">
    <location>
        <begin position="8"/>
        <end position="244"/>
    </location>
</feature>
<dbReference type="RefSeq" id="WP_068738434.1">
    <property type="nucleotide sequence ID" value="NZ_LVYV01000055.1"/>
</dbReference>
<accession>A0A163XCS4</accession>
<dbReference type="InterPro" id="IPR027417">
    <property type="entry name" value="P-loop_NTPase"/>
</dbReference>
<reference evidence="8 9" key="1">
    <citation type="submission" date="2016-03" db="EMBL/GenBank/DDBJ databases">
        <title>Microsymbionts genomes from the relict species Vavilovia formosa (Stev.) Fed.</title>
        <authorList>
            <person name="Kopat V."/>
            <person name="Chirak E."/>
            <person name="Kimeklis A."/>
            <person name="Andronov E."/>
        </authorList>
    </citation>
    <scope>NUCLEOTIDE SEQUENCE [LARGE SCALE GENOMIC DNA]</scope>
    <source>
        <strain evidence="8 9">Vaf07</strain>
    </source>
</reference>
<evidence type="ECO:0000256" key="2">
    <source>
        <dbReference type="ARBA" id="ARBA00022448"/>
    </source>
</evidence>
<keyword evidence="4 8" id="KW-0067">ATP-binding</keyword>
<evidence type="ECO:0000256" key="5">
    <source>
        <dbReference type="ARBA" id="ARBA00024722"/>
    </source>
</evidence>
<keyword evidence="2" id="KW-0813">Transport</keyword>
<dbReference type="EMBL" id="LVYV01000055">
    <property type="protein sequence ID" value="KZD20736.1"/>
    <property type="molecule type" value="Genomic_DNA"/>
</dbReference>
<dbReference type="SMART" id="SM00382">
    <property type="entry name" value="AAA"/>
    <property type="match status" value="1"/>
</dbReference>